<sequence length="369" mass="40009">MANMITVDRIVGHKEDLTPLLAYTNANRAPLYLNLVALGRLGTATQTKITWVDYSSEGTQTILTKAVSSNSETSFTVEDGSIFKKGCLAAIGDEVVEISNIAENILTVKRAQLTTTAAASYKIGEEIFFINDNIAEGADLQGASYKKGVNYDNNTQIIREEISVSGTSEAINVPSSGGVDVYTLEQTRKMDTVLGKIEKAIIKGKKFEEGTKRGMDGVKRFLVKGQLVDAGGQDISLEMIGNVLRKIFEVGGDVDGGNYALYVPGIQKVKISKLLKDYIQAPPAEHTLGAVATYIATDFGTLPIIPTTNLRGDEMMILNHDDIEAKVLRGLSHKYMGETGDNTKGLIVTELSVQVRNIHTMGMIVNLKR</sequence>
<reference evidence="2" key="1">
    <citation type="submission" date="2016-01" db="EMBL/GenBank/DDBJ databases">
        <authorList>
            <person name="Mitreva M."/>
            <person name="Pepin K.H."/>
            <person name="Mihindukulasuriya K.A."/>
            <person name="Fulton R."/>
            <person name="Fronick C."/>
            <person name="O'Laughlin M."/>
            <person name="Miner T."/>
            <person name="Herter B."/>
            <person name="Rosa B.A."/>
            <person name="Cordes M."/>
            <person name="Tomlinson C."/>
            <person name="Wollam A."/>
            <person name="Palsikar V.B."/>
            <person name="Mardis E.R."/>
            <person name="Wilson R.K."/>
        </authorList>
    </citation>
    <scope>NUCLEOTIDE SEQUENCE [LARGE SCALE GENOMIC DNA]</scope>
    <source>
        <strain evidence="2">CMW8396</strain>
    </source>
</reference>
<comment type="caution">
    <text evidence="1">The sequence shown here is derived from an EMBL/GenBank/DDBJ whole genome shotgun (WGS) entry which is preliminary data.</text>
</comment>
<dbReference type="Pfam" id="PF17236">
    <property type="entry name" value="SU10_MCP"/>
    <property type="match status" value="1"/>
</dbReference>
<dbReference type="RefSeq" id="WP_060793929.1">
    <property type="nucleotide sequence ID" value="NZ_KQ956573.1"/>
</dbReference>
<dbReference type="STRING" id="134605.HMPREF3206_01699"/>
<dbReference type="EMBL" id="LRPX01000095">
    <property type="protein sequence ID" value="KXA12633.1"/>
    <property type="molecule type" value="Genomic_DNA"/>
</dbReference>
<name>A0A133N8V9_9FUSO</name>
<accession>A0A133N8V9</accession>
<keyword evidence="2" id="KW-1185">Reference proteome</keyword>
<dbReference type="InterPro" id="IPR035198">
    <property type="entry name" value="SU10_MCP"/>
</dbReference>
<gene>
    <name evidence="1" type="ORF">HMPREF3206_01699</name>
</gene>
<dbReference type="AlphaFoldDB" id="A0A133N8V9"/>
<organism evidence="1 2">
    <name type="scientific">Fusobacterium equinum</name>
    <dbReference type="NCBI Taxonomy" id="134605"/>
    <lineage>
        <taxon>Bacteria</taxon>
        <taxon>Fusobacteriati</taxon>
        <taxon>Fusobacteriota</taxon>
        <taxon>Fusobacteriia</taxon>
        <taxon>Fusobacteriales</taxon>
        <taxon>Fusobacteriaceae</taxon>
        <taxon>Fusobacterium</taxon>
    </lineage>
</organism>
<proteinExistence type="predicted"/>
<protein>
    <submittedName>
        <fullName evidence="1">Uncharacterized protein</fullName>
    </submittedName>
</protein>
<dbReference type="PATRIC" id="fig|134605.3.peg.1680"/>
<dbReference type="Proteomes" id="UP000070617">
    <property type="component" value="Unassembled WGS sequence"/>
</dbReference>
<evidence type="ECO:0000313" key="1">
    <source>
        <dbReference type="EMBL" id="KXA12633.1"/>
    </source>
</evidence>
<evidence type="ECO:0000313" key="2">
    <source>
        <dbReference type="Proteomes" id="UP000070617"/>
    </source>
</evidence>